<dbReference type="NCBIfam" id="NF004363">
    <property type="entry name" value="PRK05738.2-4"/>
    <property type="match status" value="1"/>
</dbReference>
<evidence type="ECO:0000256" key="1">
    <source>
        <dbReference type="ARBA" id="ARBA00006700"/>
    </source>
</evidence>
<feature type="compositionally biased region" description="Basic and acidic residues" evidence="5">
    <location>
        <begin position="22"/>
        <end position="31"/>
    </location>
</feature>
<organism evidence="6 7">
    <name type="scientific">Candidatus Portnoybacteria bacterium CG10_big_fil_rev_8_21_14_0_10_38_18</name>
    <dbReference type="NCBI Taxonomy" id="1974813"/>
    <lineage>
        <taxon>Bacteria</taxon>
        <taxon>Candidatus Portnoyibacteriota</taxon>
    </lineage>
</organism>
<evidence type="ECO:0000256" key="3">
    <source>
        <dbReference type="ARBA" id="ARBA00023274"/>
    </source>
</evidence>
<comment type="subunit">
    <text evidence="4">Part of the 50S ribosomal subunit. Contacts protein L29, and trigger factor when it is bound to the ribosome.</text>
</comment>
<keyword evidence="3 4" id="KW-0687">Ribonucleoprotein</keyword>
<dbReference type="InterPro" id="IPR012678">
    <property type="entry name" value="Ribosomal_uL23/eL15/eS24_sf"/>
</dbReference>
<dbReference type="Gene3D" id="3.30.70.330">
    <property type="match status" value="1"/>
</dbReference>
<dbReference type="InterPro" id="IPR012677">
    <property type="entry name" value="Nucleotide-bd_a/b_plait_sf"/>
</dbReference>
<dbReference type="Pfam" id="PF00276">
    <property type="entry name" value="Ribosomal_L23"/>
    <property type="match status" value="1"/>
</dbReference>
<evidence type="ECO:0000313" key="6">
    <source>
        <dbReference type="EMBL" id="PJE57609.1"/>
    </source>
</evidence>
<dbReference type="HAMAP" id="MF_01369_B">
    <property type="entry name" value="Ribosomal_uL23_B"/>
    <property type="match status" value="1"/>
</dbReference>
<evidence type="ECO:0000256" key="5">
    <source>
        <dbReference type="SAM" id="MobiDB-lite"/>
    </source>
</evidence>
<comment type="caution">
    <text evidence="6">The sequence shown here is derived from an EMBL/GenBank/DDBJ whole genome shotgun (WGS) entry which is preliminary data.</text>
</comment>
<dbReference type="EMBL" id="PFDX01000012">
    <property type="protein sequence ID" value="PJE57609.1"/>
    <property type="molecule type" value="Genomic_DNA"/>
</dbReference>
<dbReference type="PANTHER" id="PTHR11620">
    <property type="entry name" value="60S RIBOSOMAL PROTEIN L23A"/>
    <property type="match status" value="1"/>
</dbReference>
<dbReference type="GO" id="GO:0006412">
    <property type="term" value="P:translation"/>
    <property type="evidence" value="ECO:0007669"/>
    <property type="project" value="UniProtKB-UniRule"/>
</dbReference>
<dbReference type="GO" id="GO:0003735">
    <property type="term" value="F:structural constituent of ribosome"/>
    <property type="evidence" value="ECO:0007669"/>
    <property type="project" value="InterPro"/>
</dbReference>
<dbReference type="Proteomes" id="UP000231648">
    <property type="component" value="Unassembled WGS sequence"/>
</dbReference>
<evidence type="ECO:0000256" key="4">
    <source>
        <dbReference type="HAMAP-Rule" id="MF_01369"/>
    </source>
</evidence>
<comment type="function">
    <text evidence="4">One of the early assembly proteins it binds 23S rRNA. One of the proteins that surrounds the polypeptide exit tunnel on the outside of the ribosome. Forms the main docking site for trigger factor binding to the ribosome.</text>
</comment>
<evidence type="ECO:0000313" key="7">
    <source>
        <dbReference type="Proteomes" id="UP000231648"/>
    </source>
</evidence>
<keyword evidence="2 4" id="KW-0689">Ribosomal protein</keyword>
<dbReference type="SUPFAM" id="SSF54189">
    <property type="entry name" value="Ribosomal proteins S24e, L23 and L15e"/>
    <property type="match status" value="1"/>
</dbReference>
<proteinExistence type="inferred from homology"/>
<evidence type="ECO:0000256" key="2">
    <source>
        <dbReference type="ARBA" id="ARBA00022980"/>
    </source>
</evidence>
<keyword evidence="4" id="KW-0694">RNA-binding</keyword>
<gene>
    <name evidence="4" type="primary">rplW</name>
    <name evidence="6" type="ORF">COU82_01150</name>
</gene>
<keyword evidence="4" id="KW-0699">rRNA-binding</keyword>
<reference evidence="7" key="1">
    <citation type="submission" date="2017-09" db="EMBL/GenBank/DDBJ databases">
        <title>Depth-based differentiation of microbial function through sediment-hosted aquifers and enrichment of novel symbionts in the deep terrestrial subsurface.</title>
        <authorList>
            <person name="Probst A.J."/>
            <person name="Ladd B."/>
            <person name="Jarett J.K."/>
            <person name="Geller-Mcgrath D.E."/>
            <person name="Sieber C.M.K."/>
            <person name="Emerson J.B."/>
            <person name="Anantharaman K."/>
            <person name="Thomas B.C."/>
            <person name="Malmstrom R."/>
            <person name="Stieglmeier M."/>
            <person name="Klingl A."/>
            <person name="Woyke T."/>
            <person name="Ryan C.M."/>
            <person name="Banfield J.F."/>
        </authorList>
    </citation>
    <scope>NUCLEOTIDE SEQUENCE [LARGE SCALE GENOMIC DNA]</scope>
</reference>
<feature type="region of interest" description="Disordered" evidence="5">
    <location>
        <begin position="14"/>
        <end position="46"/>
    </location>
</feature>
<accession>A0A2M8KCF6</accession>
<dbReference type="GO" id="GO:0019843">
    <property type="term" value="F:rRNA binding"/>
    <property type="evidence" value="ECO:0007669"/>
    <property type="project" value="UniProtKB-UniRule"/>
</dbReference>
<comment type="similarity">
    <text evidence="1 4">Belongs to the universal ribosomal protein uL23 family.</text>
</comment>
<dbReference type="GO" id="GO:1990904">
    <property type="term" value="C:ribonucleoprotein complex"/>
    <property type="evidence" value="ECO:0007669"/>
    <property type="project" value="UniProtKB-KW"/>
</dbReference>
<sequence length="153" mass="17652">MALFDKIKTIFRKSKKPAATRQKLEHFDRKQAGPPKPKRFGGEAPKIEPSIKKVSPKKKIGEVYNILKEPHISEKATKLFDEGNYTFKVFPWANKVQVKRAINDFYGVRVKDVKIINIKPKSRKLRGLKGEKRGYKKAVVILEKGEKIEIMPH</sequence>
<protein>
    <recommendedName>
        <fullName evidence="4">Large ribosomal subunit protein uL23</fullName>
    </recommendedName>
</protein>
<dbReference type="InterPro" id="IPR013025">
    <property type="entry name" value="Ribosomal_uL23-like"/>
</dbReference>
<name>A0A2M8KCF6_9BACT</name>
<dbReference type="GO" id="GO:0005840">
    <property type="term" value="C:ribosome"/>
    <property type="evidence" value="ECO:0007669"/>
    <property type="project" value="UniProtKB-KW"/>
</dbReference>
<dbReference type="AlphaFoldDB" id="A0A2M8KCF6"/>